<gene>
    <name evidence="1" type="ORF">NHE_0465</name>
</gene>
<name>X5HK09_9RICK</name>
<proteinExistence type="predicted"/>
<sequence length="37" mass="4241">MKVCSIREIKLGKIYFDSFVKVVFPGLKLSYKMLTSA</sequence>
<keyword evidence="2" id="KW-1185">Reference proteome</keyword>
<dbReference type="Proteomes" id="UP000023755">
    <property type="component" value="Chromosome"/>
</dbReference>
<evidence type="ECO:0000313" key="2">
    <source>
        <dbReference type="Proteomes" id="UP000023755"/>
    </source>
</evidence>
<dbReference type="KEGG" id="nhm:NHE_0465"/>
<dbReference type="STRING" id="1286528.NHE_0465"/>
<protein>
    <submittedName>
        <fullName evidence="1">Uncharacterized protein</fullName>
    </submittedName>
</protein>
<evidence type="ECO:0000313" key="1">
    <source>
        <dbReference type="EMBL" id="AHX11409.1"/>
    </source>
</evidence>
<organism evidence="1 2">
    <name type="scientific">Neorickettsia helminthoeca str. Oregon</name>
    <dbReference type="NCBI Taxonomy" id="1286528"/>
    <lineage>
        <taxon>Bacteria</taxon>
        <taxon>Pseudomonadati</taxon>
        <taxon>Pseudomonadota</taxon>
        <taxon>Alphaproteobacteria</taxon>
        <taxon>Rickettsiales</taxon>
        <taxon>Anaplasmataceae</taxon>
        <taxon>Neorickettsia</taxon>
    </lineage>
</organism>
<accession>X5HK09</accession>
<reference evidence="1 2" key="1">
    <citation type="submission" date="2014-03" db="EMBL/GenBank/DDBJ databases">
        <title>Sequencing and Comparison of Genomes and Transcriptome Profiles of Human Ehrlichiosis Agents.</title>
        <authorList>
            <person name="Lin M."/>
            <person name="Daugherty S.C."/>
            <person name="Nagaraj S."/>
            <person name="Cheng Z."/>
            <person name="Xiong Q."/>
            <person name="Lin F.-Y."/>
            <person name="Sengamalay N."/>
            <person name="Ott S."/>
            <person name="Godinez A."/>
            <person name="Tallon L.J."/>
            <person name="Sadzewicz L."/>
            <person name="Fraser C.M."/>
            <person name="Dunning Hotopp J.C."/>
            <person name="Rikihisa Y."/>
        </authorList>
    </citation>
    <scope>NUCLEOTIDE SEQUENCE [LARGE SCALE GENOMIC DNA]</scope>
    <source>
        <strain evidence="1 2">Oregon</strain>
    </source>
</reference>
<dbReference type="EMBL" id="CP007481">
    <property type="protein sequence ID" value="AHX11409.1"/>
    <property type="molecule type" value="Genomic_DNA"/>
</dbReference>
<dbReference type="HOGENOM" id="CLU_3346341_0_0_5"/>
<dbReference type="AlphaFoldDB" id="X5HK09"/>